<feature type="domain" description="D-isomer specific 2-hydroxyacid dehydrogenase NAD-binding" evidence="7">
    <location>
        <begin position="109"/>
        <end position="250"/>
    </location>
</feature>
<dbReference type="Pfam" id="PF02826">
    <property type="entry name" value="2-Hacid_dh_C"/>
    <property type="match status" value="1"/>
</dbReference>
<dbReference type="PANTHER" id="PTHR10996">
    <property type="entry name" value="2-HYDROXYACID DEHYDROGENASE-RELATED"/>
    <property type="match status" value="1"/>
</dbReference>
<name>A0A378K5Y9_9GAMM</name>
<reference evidence="8 10" key="1">
    <citation type="submission" date="2015-11" db="EMBL/GenBank/DDBJ databases">
        <title>Genomic analysis of 38 Legionella species identifies large and diverse effector repertoires.</title>
        <authorList>
            <person name="Burstein D."/>
            <person name="Amaro F."/>
            <person name="Zusman T."/>
            <person name="Lifshitz Z."/>
            <person name="Cohen O."/>
            <person name="Gilbert J.A."/>
            <person name="Pupko T."/>
            <person name="Shuman H.A."/>
            <person name="Segal G."/>
        </authorList>
    </citation>
    <scope>NUCLEOTIDE SEQUENCE [LARGE SCALE GENOMIC DNA]</scope>
    <source>
        <strain evidence="8 10">ATCC 43877</strain>
    </source>
</reference>
<dbReference type="OrthoDB" id="9770208at2"/>
<dbReference type="Pfam" id="PF00389">
    <property type="entry name" value="2-Hacid_dh"/>
    <property type="match status" value="1"/>
</dbReference>
<dbReference type="GO" id="GO:0008615">
    <property type="term" value="P:pyridoxine biosynthetic process"/>
    <property type="evidence" value="ECO:0007669"/>
    <property type="project" value="UniProtKB-KW"/>
</dbReference>
<dbReference type="SUPFAM" id="SSF52283">
    <property type="entry name" value="Formate/glycerate dehydrogenase catalytic domain-like"/>
    <property type="match status" value="1"/>
</dbReference>
<dbReference type="PANTHER" id="PTHR10996:SF178">
    <property type="entry name" value="2-HYDROXYACID DEHYDROGENASE YGL185C-RELATED"/>
    <property type="match status" value="1"/>
</dbReference>
<organism evidence="9 11">
    <name type="scientific">Legionella moravica</name>
    <dbReference type="NCBI Taxonomy" id="39962"/>
    <lineage>
        <taxon>Bacteria</taxon>
        <taxon>Pseudomonadati</taxon>
        <taxon>Pseudomonadota</taxon>
        <taxon>Gammaproteobacteria</taxon>
        <taxon>Legionellales</taxon>
        <taxon>Legionellaceae</taxon>
        <taxon>Legionella</taxon>
    </lineage>
</organism>
<dbReference type="EMBL" id="UGOG01000001">
    <property type="protein sequence ID" value="STX63261.1"/>
    <property type="molecule type" value="Genomic_DNA"/>
</dbReference>
<dbReference type="InterPro" id="IPR006139">
    <property type="entry name" value="D-isomer_2_OHA_DH_cat_dom"/>
</dbReference>
<dbReference type="SUPFAM" id="SSF51735">
    <property type="entry name" value="NAD(P)-binding Rossmann-fold domains"/>
    <property type="match status" value="1"/>
</dbReference>
<dbReference type="GO" id="GO:0033711">
    <property type="term" value="F:4-phosphoerythronate dehydrogenase activity"/>
    <property type="evidence" value="ECO:0007669"/>
    <property type="project" value="UniProtKB-EC"/>
</dbReference>
<proteinExistence type="inferred from homology"/>
<evidence type="ECO:0000313" key="11">
    <source>
        <dbReference type="Proteomes" id="UP000254040"/>
    </source>
</evidence>
<dbReference type="RefSeq" id="WP_028384213.1">
    <property type="nucleotide sequence ID" value="NZ_CAAAJG010000042.1"/>
</dbReference>
<dbReference type="GO" id="GO:0051287">
    <property type="term" value="F:NAD binding"/>
    <property type="evidence" value="ECO:0007669"/>
    <property type="project" value="InterPro"/>
</dbReference>
<keyword evidence="10" id="KW-1185">Reference proteome</keyword>
<accession>A0A378K5Y9</accession>
<dbReference type="Proteomes" id="UP000054985">
    <property type="component" value="Unassembled WGS sequence"/>
</dbReference>
<dbReference type="GO" id="GO:0005829">
    <property type="term" value="C:cytosol"/>
    <property type="evidence" value="ECO:0007669"/>
    <property type="project" value="TreeGrafter"/>
</dbReference>
<dbReference type="InterPro" id="IPR029752">
    <property type="entry name" value="D-isomer_DH_CS1"/>
</dbReference>
<evidence type="ECO:0000256" key="1">
    <source>
        <dbReference type="ARBA" id="ARBA00022490"/>
    </source>
</evidence>
<evidence type="ECO:0000259" key="6">
    <source>
        <dbReference type="Pfam" id="PF00389"/>
    </source>
</evidence>
<gene>
    <name evidence="9" type="primary">pdxB</name>
    <name evidence="8" type="ORF">Lmor_1666</name>
    <name evidence="9" type="ORF">NCTC12239_02204</name>
</gene>
<evidence type="ECO:0000313" key="8">
    <source>
        <dbReference type="EMBL" id="KTD34269.1"/>
    </source>
</evidence>
<keyword evidence="1" id="KW-0963">Cytoplasm</keyword>
<evidence type="ECO:0000259" key="7">
    <source>
        <dbReference type="Pfam" id="PF02826"/>
    </source>
</evidence>
<keyword evidence="3" id="KW-0520">NAD</keyword>
<dbReference type="EC" id="1.1.1.290" evidence="9"/>
<sequence>MNILADASLPGLEAAFPSPFILTLYEKQEDIPLLLIQQDILLCRATLKVNHHLLKDHQLKYVATASSGTDHIDHAYLKSNNIILIDAKGCNATAVADYVVSSLAYLEQNKMLKGRNAGIIGMGAVGSKVYRRLNALNYQIHTYDPLKTDASNSFKSCALEDLYECDLLCIHAELHNTNPHPSKNLIDQNFLSQLRAGCTIINASRGGIVNEEALLNNQKALIYCTDVYLNEPALDQRIVDRATLCTPHIAGHSMEAKYGAVAMISQQLHKMMNLPEPIFAQPDLSTKPSLGTHQSWQELILSLYNPSIETKILKEAQNKEQTFQILRKQHQNRHNFSLYSTFVPEEVSSFFNAIADS</sequence>
<protein>
    <submittedName>
        <fullName evidence="9">Erythronate-4-phosphate dehydrogenase</fullName>
        <ecNumber evidence="9">1.1.1.290</ecNumber>
    </submittedName>
</protein>
<feature type="domain" description="D-isomer specific 2-hydroxyacid dehydrogenase catalytic" evidence="6">
    <location>
        <begin position="37"/>
        <end position="272"/>
    </location>
</feature>
<evidence type="ECO:0000313" key="10">
    <source>
        <dbReference type="Proteomes" id="UP000054985"/>
    </source>
</evidence>
<dbReference type="GO" id="GO:0030267">
    <property type="term" value="F:glyoxylate reductase (NADPH) activity"/>
    <property type="evidence" value="ECO:0007669"/>
    <property type="project" value="TreeGrafter"/>
</dbReference>
<dbReference type="GO" id="GO:0016618">
    <property type="term" value="F:hydroxypyruvate reductase [NAD(P)H] activity"/>
    <property type="evidence" value="ECO:0007669"/>
    <property type="project" value="TreeGrafter"/>
</dbReference>
<evidence type="ECO:0000313" key="9">
    <source>
        <dbReference type="EMBL" id="STX63261.1"/>
    </source>
</evidence>
<dbReference type="Proteomes" id="UP000254040">
    <property type="component" value="Unassembled WGS sequence"/>
</dbReference>
<dbReference type="STRING" id="39962.Lmor_1666"/>
<dbReference type="InterPro" id="IPR006140">
    <property type="entry name" value="D-isomer_DH_NAD-bd"/>
</dbReference>
<dbReference type="InterPro" id="IPR036291">
    <property type="entry name" value="NAD(P)-bd_dom_sf"/>
</dbReference>
<dbReference type="InterPro" id="IPR020921">
    <property type="entry name" value="Erythronate-4-P_DHase"/>
</dbReference>
<dbReference type="CDD" id="cd12158">
    <property type="entry name" value="ErythrP_dh"/>
    <property type="match status" value="1"/>
</dbReference>
<dbReference type="PROSITE" id="PS00065">
    <property type="entry name" value="D_2_HYDROXYACID_DH_1"/>
    <property type="match status" value="1"/>
</dbReference>
<dbReference type="Gene3D" id="3.40.50.720">
    <property type="entry name" value="NAD(P)-binding Rossmann-like Domain"/>
    <property type="match status" value="2"/>
</dbReference>
<evidence type="ECO:0000256" key="2">
    <source>
        <dbReference type="ARBA" id="ARBA00023002"/>
    </source>
</evidence>
<dbReference type="EMBL" id="LNYN01000020">
    <property type="protein sequence ID" value="KTD34269.1"/>
    <property type="molecule type" value="Genomic_DNA"/>
</dbReference>
<dbReference type="AlphaFoldDB" id="A0A378K5Y9"/>
<evidence type="ECO:0000256" key="5">
    <source>
        <dbReference type="RuleBase" id="RU003719"/>
    </source>
</evidence>
<evidence type="ECO:0000256" key="3">
    <source>
        <dbReference type="ARBA" id="ARBA00023027"/>
    </source>
</evidence>
<reference evidence="9 11" key="2">
    <citation type="submission" date="2018-06" db="EMBL/GenBank/DDBJ databases">
        <authorList>
            <consortium name="Pathogen Informatics"/>
            <person name="Doyle S."/>
        </authorList>
    </citation>
    <scope>NUCLEOTIDE SEQUENCE [LARGE SCALE GENOMIC DNA]</scope>
    <source>
        <strain evidence="9 11">NCTC12239</strain>
    </source>
</reference>
<dbReference type="InterPro" id="IPR050223">
    <property type="entry name" value="D-isomer_2-hydroxyacid_DH"/>
</dbReference>
<keyword evidence="2 5" id="KW-0560">Oxidoreductase</keyword>
<comment type="similarity">
    <text evidence="5">Belongs to the D-isomer specific 2-hydroxyacid dehydrogenase family.</text>
</comment>
<evidence type="ECO:0000256" key="4">
    <source>
        <dbReference type="ARBA" id="ARBA00023096"/>
    </source>
</evidence>
<keyword evidence="4" id="KW-0664">Pyridoxine biosynthesis</keyword>